<dbReference type="CDD" id="cd06127">
    <property type="entry name" value="DEDDh"/>
    <property type="match status" value="1"/>
</dbReference>
<proteinExistence type="predicted"/>
<dbReference type="EMBL" id="BDCX01000011">
    <property type="protein sequence ID" value="GAT68868.1"/>
    <property type="molecule type" value="Genomic_DNA"/>
</dbReference>
<gene>
    <name evidence="5" type="ORF">PS9374_04533</name>
</gene>
<dbReference type="PANTHER" id="PTHR30231:SF4">
    <property type="entry name" value="PROTEIN NEN2"/>
    <property type="match status" value="1"/>
</dbReference>
<dbReference type="Gene3D" id="3.30.420.10">
    <property type="entry name" value="Ribonuclease H-like superfamily/Ribonuclease H"/>
    <property type="match status" value="1"/>
</dbReference>
<keyword evidence="1" id="KW-0540">Nuclease</keyword>
<evidence type="ECO:0000313" key="5">
    <source>
        <dbReference type="EMBL" id="GAT68868.1"/>
    </source>
</evidence>
<evidence type="ECO:0000259" key="4">
    <source>
        <dbReference type="SMART" id="SM00479"/>
    </source>
</evidence>
<dbReference type="OrthoDB" id="3389437at2"/>
<feature type="domain" description="Exonuclease" evidence="4">
    <location>
        <begin position="25"/>
        <end position="199"/>
    </location>
</feature>
<dbReference type="SMART" id="SM00479">
    <property type="entry name" value="EXOIII"/>
    <property type="match status" value="1"/>
</dbReference>
<dbReference type="InterPro" id="IPR036397">
    <property type="entry name" value="RNaseH_sf"/>
</dbReference>
<protein>
    <submittedName>
        <fullName evidence="5">DNA polymerase III epsilon subunit-like 3'-5' exonuclease</fullName>
    </submittedName>
</protein>
<accession>A0A171DJ36</accession>
<dbReference type="Pfam" id="PF00929">
    <property type="entry name" value="RNase_T"/>
    <property type="match status" value="1"/>
</dbReference>
<dbReference type="RefSeq" id="WP_084008654.1">
    <property type="nucleotide sequence ID" value="NZ_BDCX01000011.1"/>
</dbReference>
<keyword evidence="6" id="KW-1185">Reference proteome</keyword>
<dbReference type="AlphaFoldDB" id="A0A171DJ36"/>
<reference evidence="6" key="2">
    <citation type="submission" date="2016-04" db="EMBL/GenBank/DDBJ databases">
        <title>Planomonospora sphaerica JCM9374 whole genome shotgun sequence.</title>
        <authorList>
            <person name="Suzuki T."/>
            <person name="Dohra H."/>
            <person name="Kodani S."/>
        </authorList>
    </citation>
    <scope>NUCLEOTIDE SEQUENCE [LARGE SCALE GENOMIC DNA]</scope>
    <source>
        <strain evidence="6">JCM 9374</strain>
    </source>
</reference>
<keyword evidence="2" id="KW-0378">Hydrolase</keyword>
<dbReference type="GO" id="GO:0008408">
    <property type="term" value="F:3'-5' exonuclease activity"/>
    <property type="evidence" value="ECO:0007669"/>
    <property type="project" value="TreeGrafter"/>
</dbReference>
<dbReference type="InterPro" id="IPR013520">
    <property type="entry name" value="Ribonucl_H"/>
</dbReference>
<reference evidence="5 6" key="1">
    <citation type="journal article" date="2016" name="Genome Announc.">
        <title>Draft Genome Sequence of Planomonospora sphaerica JCM9374, a Rare Actinomycete.</title>
        <authorList>
            <person name="Dohra H."/>
            <person name="Suzuki T."/>
            <person name="Inoue Y."/>
            <person name="Kodani S."/>
        </authorList>
    </citation>
    <scope>NUCLEOTIDE SEQUENCE [LARGE SCALE GENOMIC DNA]</scope>
    <source>
        <strain evidence="5 6">JCM 9374</strain>
    </source>
</reference>
<organism evidence="5 6">
    <name type="scientific">Planomonospora sphaerica</name>
    <dbReference type="NCBI Taxonomy" id="161355"/>
    <lineage>
        <taxon>Bacteria</taxon>
        <taxon>Bacillati</taxon>
        <taxon>Actinomycetota</taxon>
        <taxon>Actinomycetes</taxon>
        <taxon>Streptosporangiales</taxon>
        <taxon>Streptosporangiaceae</taxon>
        <taxon>Planomonospora</taxon>
    </lineage>
</organism>
<comment type="caution">
    <text evidence="5">The sequence shown here is derived from an EMBL/GenBank/DDBJ whole genome shotgun (WGS) entry which is preliminary data.</text>
</comment>
<dbReference type="STRING" id="161355.PS9374_04533"/>
<keyword evidence="3 5" id="KW-0269">Exonuclease</keyword>
<name>A0A171DJ36_9ACTN</name>
<dbReference type="SUPFAM" id="SSF53098">
    <property type="entry name" value="Ribonuclease H-like"/>
    <property type="match status" value="1"/>
</dbReference>
<evidence type="ECO:0000256" key="2">
    <source>
        <dbReference type="ARBA" id="ARBA00022801"/>
    </source>
</evidence>
<evidence type="ECO:0000256" key="3">
    <source>
        <dbReference type="ARBA" id="ARBA00022839"/>
    </source>
</evidence>
<dbReference type="Proteomes" id="UP000077701">
    <property type="component" value="Unassembled WGS sequence"/>
</dbReference>
<dbReference type="GO" id="GO:0003676">
    <property type="term" value="F:nucleic acid binding"/>
    <property type="evidence" value="ECO:0007669"/>
    <property type="project" value="InterPro"/>
</dbReference>
<dbReference type="PANTHER" id="PTHR30231">
    <property type="entry name" value="DNA POLYMERASE III SUBUNIT EPSILON"/>
    <property type="match status" value="1"/>
</dbReference>
<sequence length="231" mass="24863">MDRAEHLTPPGGAGLAADPDFARHTYLVIDFEALTPAGRPPVPTEVAALALEAKNGELVEVWRFQALIRPPREVPVTDFDVRQTGITAAMLAQAAGPEHVMAALDALLTAPPYRLIAHHAATEAGLIAHQGAYCPALAAVPLLDTVRLARLIYPELSSHSLDALLRYLRIPIPADRHRAMPDVEATAQVLRRMLAENTTARRWTTLHAMDAAAGLPPKRLPAAEGAQEGLF</sequence>
<evidence type="ECO:0000256" key="1">
    <source>
        <dbReference type="ARBA" id="ARBA00022722"/>
    </source>
</evidence>
<dbReference type="InterPro" id="IPR012337">
    <property type="entry name" value="RNaseH-like_sf"/>
</dbReference>
<evidence type="ECO:0000313" key="6">
    <source>
        <dbReference type="Proteomes" id="UP000077701"/>
    </source>
</evidence>